<proteinExistence type="predicted"/>
<evidence type="ECO:0000313" key="2">
    <source>
        <dbReference type="EMBL" id="KAI9264391.1"/>
    </source>
</evidence>
<feature type="transmembrane region" description="Helical" evidence="1">
    <location>
        <begin position="34"/>
        <end position="59"/>
    </location>
</feature>
<dbReference type="AlphaFoldDB" id="A0AAD5KBM6"/>
<reference evidence="2" key="2">
    <citation type="submission" date="2023-02" db="EMBL/GenBank/DDBJ databases">
        <authorList>
            <consortium name="DOE Joint Genome Institute"/>
            <person name="Mondo S.J."/>
            <person name="Chang Y."/>
            <person name="Wang Y."/>
            <person name="Ahrendt S."/>
            <person name="Andreopoulos W."/>
            <person name="Barry K."/>
            <person name="Beard J."/>
            <person name="Benny G.L."/>
            <person name="Blankenship S."/>
            <person name="Bonito G."/>
            <person name="Cuomo C."/>
            <person name="Desiro A."/>
            <person name="Gervers K.A."/>
            <person name="Hundley H."/>
            <person name="Kuo A."/>
            <person name="LaButti K."/>
            <person name="Lang B.F."/>
            <person name="Lipzen A."/>
            <person name="O'Donnell K."/>
            <person name="Pangilinan J."/>
            <person name="Reynolds N."/>
            <person name="Sandor L."/>
            <person name="Smith M.W."/>
            <person name="Tsang A."/>
            <person name="Grigoriev I.V."/>
            <person name="Stajich J.E."/>
            <person name="Spatafora J.W."/>
        </authorList>
    </citation>
    <scope>NUCLEOTIDE SEQUENCE</scope>
    <source>
        <strain evidence="2">RSA 2281</strain>
    </source>
</reference>
<keyword evidence="1" id="KW-1133">Transmembrane helix</keyword>
<comment type="caution">
    <text evidence="2">The sequence shown here is derived from an EMBL/GenBank/DDBJ whole genome shotgun (WGS) entry which is preliminary data.</text>
</comment>
<keyword evidence="1" id="KW-0472">Membrane</keyword>
<keyword evidence="1" id="KW-0812">Transmembrane</keyword>
<name>A0AAD5KBM6_9FUNG</name>
<organism evidence="2 3">
    <name type="scientific">Phascolomyces articulosus</name>
    <dbReference type="NCBI Taxonomy" id="60185"/>
    <lineage>
        <taxon>Eukaryota</taxon>
        <taxon>Fungi</taxon>
        <taxon>Fungi incertae sedis</taxon>
        <taxon>Mucoromycota</taxon>
        <taxon>Mucoromycotina</taxon>
        <taxon>Mucoromycetes</taxon>
        <taxon>Mucorales</taxon>
        <taxon>Lichtheimiaceae</taxon>
        <taxon>Phascolomyces</taxon>
    </lineage>
</organism>
<accession>A0AAD5KBM6</accession>
<dbReference type="Proteomes" id="UP001209540">
    <property type="component" value="Unassembled WGS sequence"/>
</dbReference>
<sequence length="109" mass="13319">MALIAFFLLFYLINLLYSLKLFLQYFFFTFTIPYLYIAYAFFFILYSLFLVFSNLFFYVHSSIWIFSSHFEMNAAILFPKHSGFQCFFFFFWSTPFHSLLVKPMLCFSY</sequence>
<gene>
    <name evidence="2" type="ORF">BDA99DRAFT_56592</name>
</gene>
<reference evidence="2" key="1">
    <citation type="journal article" date="2022" name="IScience">
        <title>Evolution of zygomycete secretomes and the origins of terrestrial fungal ecologies.</title>
        <authorList>
            <person name="Chang Y."/>
            <person name="Wang Y."/>
            <person name="Mondo S."/>
            <person name="Ahrendt S."/>
            <person name="Andreopoulos W."/>
            <person name="Barry K."/>
            <person name="Beard J."/>
            <person name="Benny G.L."/>
            <person name="Blankenship S."/>
            <person name="Bonito G."/>
            <person name="Cuomo C."/>
            <person name="Desiro A."/>
            <person name="Gervers K.A."/>
            <person name="Hundley H."/>
            <person name="Kuo A."/>
            <person name="LaButti K."/>
            <person name="Lang B.F."/>
            <person name="Lipzen A."/>
            <person name="O'Donnell K."/>
            <person name="Pangilinan J."/>
            <person name="Reynolds N."/>
            <person name="Sandor L."/>
            <person name="Smith M.E."/>
            <person name="Tsang A."/>
            <person name="Grigoriev I.V."/>
            <person name="Stajich J.E."/>
            <person name="Spatafora J.W."/>
        </authorList>
    </citation>
    <scope>NUCLEOTIDE SEQUENCE</scope>
    <source>
        <strain evidence="2">RSA 2281</strain>
    </source>
</reference>
<evidence type="ECO:0000313" key="3">
    <source>
        <dbReference type="Proteomes" id="UP001209540"/>
    </source>
</evidence>
<evidence type="ECO:0000256" key="1">
    <source>
        <dbReference type="SAM" id="Phobius"/>
    </source>
</evidence>
<protein>
    <submittedName>
        <fullName evidence="2">Uncharacterized protein</fullName>
    </submittedName>
</protein>
<keyword evidence="3" id="KW-1185">Reference proteome</keyword>
<dbReference type="EMBL" id="JAIXMP010000012">
    <property type="protein sequence ID" value="KAI9264391.1"/>
    <property type="molecule type" value="Genomic_DNA"/>
</dbReference>